<reference evidence="2" key="2">
    <citation type="journal article" date="2015" name="Data Brief">
        <title>Shoot transcriptome of the giant reed, Arundo donax.</title>
        <authorList>
            <person name="Barrero R.A."/>
            <person name="Guerrero F.D."/>
            <person name="Moolhuijzen P."/>
            <person name="Goolsby J.A."/>
            <person name="Tidwell J."/>
            <person name="Bellgard S.E."/>
            <person name="Bellgard M.I."/>
        </authorList>
    </citation>
    <scope>NUCLEOTIDE SEQUENCE</scope>
    <source>
        <tissue evidence="2">Shoot tissue taken approximately 20 cm above the soil surface</tissue>
    </source>
</reference>
<evidence type="ECO:0000313" key="2">
    <source>
        <dbReference type="EMBL" id="JAE39361.1"/>
    </source>
</evidence>
<name>A0A0A9HWU3_ARUDO</name>
<reference evidence="2" key="1">
    <citation type="submission" date="2014-09" db="EMBL/GenBank/DDBJ databases">
        <authorList>
            <person name="Magalhaes I.L.F."/>
            <person name="Oliveira U."/>
            <person name="Santos F.R."/>
            <person name="Vidigal T.H.D.A."/>
            <person name="Brescovit A.D."/>
            <person name="Santos A.J."/>
        </authorList>
    </citation>
    <scope>NUCLEOTIDE SEQUENCE</scope>
    <source>
        <tissue evidence="2">Shoot tissue taken approximately 20 cm above the soil surface</tissue>
    </source>
</reference>
<keyword evidence="1" id="KW-1133">Transmembrane helix</keyword>
<protein>
    <submittedName>
        <fullName evidence="2">Uncharacterized protein</fullName>
    </submittedName>
</protein>
<proteinExistence type="predicted"/>
<dbReference type="AlphaFoldDB" id="A0A0A9HWU3"/>
<evidence type="ECO:0000256" key="1">
    <source>
        <dbReference type="SAM" id="Phobius"/>
    </source>
</evidence>
<dbReference type="EMBL" id="GBRH01158535">
    <property type="protein sequence ID" value="JAE39361.1"/>
    <property type="molecule type" value="Transcribed_RNA"/>
</dbReference>
<keyword evidence="1" id="KW-0812">Transmembrane</keyword>
<organism evidence="2">
    <name type="scientific">Arundo donax</name>
    <name type="common">Giant reed</name>
    <name type="synonym">Donax arundinaceus</name>
    <dbReference type="NCBI Taxonomy" id="35708"/>
    <lineage>
        <taxon>Eukaryota</taxon>
        <taxon>Viridiplantae</taxon>
        <taxon>Streptophyta</taxon>
        <taxon>Embryophyta</taxon>
        <taxon>Tracheophyta</taxon>
        <taxon>Spermatophyta</taxon>
        <taxon>Magnoliopsida</taxon>
        <taxon>Liliopsida</taxon>
        <taxon>Poales</taxon>
        <taxon>Poaceae</taxon>
        <taxon>PACMAD clade</taxon>
        <taxon>Arundinoideae</taxon>
        <taxon>Arundineae</taxon>
        <taxon>Arundo</taxon>
    </lineage>
</organism>
<keyword evidence="1" id="KW-0472">Membrane</keyword>
<sequence>MHVTHDITHINHFQTIILVSSAYIVILGLEAPATPLRWRPRYENEP</sequence>
<accession>A0A0A9HWU3</accession>
<feature type="transmembrane region" description="Helical" evidence="1">
    <location>
        <begin position="12"/>
        <end position="31"/>
    </location>
</feature>